<dbReference type="Pfam" id="PF22632">
    <property type="entry name" value="BphC_D1"/>
    <property type="match status" value="1"/>
</dbReference>
<gene>
    <name evidence="2" type="ORF">C3942_08925</name>
</gene>
<dbReference type="PROSITE" id="PS51819">
    <property type="entry name" value="VOC"/>
    <property type="match status" value="2"/>
</dbReference>
<keyword evidence="2" id="KW-0223">Dioxygenase</keyword>
<protein>
    <submittedName>
        <fullName evidence="2">Biphenyl 2,3-dioxygenase</fullName>
    </submittedName>
</protein>
<name>A0A2S5TGP5_9GAMM</name>
<reference evidence="2 3" key="1">
    <citation type="submission" date="2018-02" db="EMBL/GenBank/DDBJ databases">
        <title>Genome sequencing of Solimonas sp. HR-BB.</title>
        <authorList>
            <person name="Lee Y."/>
            <person name="Jeon C.O."/>
        </authorList>
    </citation>
    <scope>NUCLEOTIDE SEQUENCE [LARGE SCALE GENOMIC DNA]</scope>
    <source>
        <strain evidence="2 3">HR-BB</strain>
    </source>
</reference>
<proteinExistence type="predicted"/>
<dbReference type="OrthoDB" id="9803142at2"/>
<dbReference type="RefSeq" id="WP_104230037.1">
    <property type="nucleotide sequence ID" value="NZ_PSNW01000004.1"/>
</dbReference>
<dbReference type="CDD" id="cd07252">
    <property type="entry name" value="BphC1-RGP6_N_like"/>
    <property type="match status" value="1"/>
</dbReference>
<dbReference type="GO" id="GO:0051213">
    <property type="term" value="F:dioxygenase activity"/>
    <property type="evidence" value="ECO:0007669"/>
    <property type="project" value="UniProtKB-KW"/>
</dbReference>
<dbReference type="SUPFAM" id="SSF54593">
    <property type="entry name" value="Glyoxalase/Bleomycin resistance protein/Dihydroxybiphenyl dioxygenase"/>
    <property type="match status" value="2"/>
</dbReference>
<keyword evidence="3" id="KW-1185">Reference proteome</keyword>
<dbReference type="Gene3D" id="3.10.180.10">
    <property type="entry name" value="2,3-Dihydroxybiphenyl 1,2-Dioxygenase, domain 1"/>
    <property type="match status" value="2"/>
</dbReference>
<feature type="domain" description="VOC" evidence="1">
    <location>
        <begin position="6"/>
        <end position="120"/>
    </location>
</feature>
<dbReference type="InterPro" id="IPR004360">
    <property type="entry name" value="Glyas_Fos-R_dOase_dom"/>
</dbReference>
<comment type="caution">
    <text evidence="2">The sequence shown here is derived from an EMBL/GenBank/DDBJ whole genome shotgun (WGS) entry which is preliminary data.</text>
</comment>
<sequence length="297" mass="32273">MIRIESLAYIVAQSTDIAKWQTYGEQVLGMSTSATAEGGLFLKMDERSYRVAVVPGAEDRYLASGWEVRDEAAYRDALAALAKAGTAVETGDAQLVAARQVKALSVFTDPAGNRHEISYGYTGPTAPFQSPIGVQGFKTGRQGMGHTVLPAAGSFDATLKFWQEVFGFGITDIFNFQPGPDAPVIRIYFLHAASGRHHSLALAEMPSPSGCVHAMVEVDTITDVGKAYDRVQKQGVKMMATLGEHENDRMTSFYVMTPGNFALEYGWGGISVEPGKWQTTQTQQVSIWGHDFSVGFR</sequence>
<keyword evidence="2" id="KW-0560">Oxidoreductase</keyword>
<feature type="domain" description="VOC" evidence="1">
    <location>
        <begin position="143"/>
        <end position="268"/>
    </location>
</feature>
<dbReference type="AlphaFoldDB" id="A0A2S5TGP5"/>
<evidence type="ECO:0000259" key="1">
    <source>
        <dbReference type="PROSITE" id="PS51819"/>
    </source>
</evidence>
<evidence type="ECO:0000313" key="3">
    <source>
        <dbReference type="Proteomes" id="UP000238220"/>
    </source>
</evidence>
<dbReference type="CDD" id="cd07237">
    <property type="entry name" value="BphC1-RGP6_C_like"/>
    <property type="match status" value="1"/>
</dbReference>
<evidence type="ECO:0000313" key="2">
    <source>
        <dbReference type="EMBL" id="PPE74149.1"/>
    </source>
</evidence>
<dbReference type="Pfam" id="PF00903">
    <property type="entry name" value="Glyoxalase"/>
    <property type="match status" value="1"/>
</dbReference>
<accession>A0A2S5TGP5</accession>
<dbReference type="EMBL" id="PSNW01000004">
    <property type="protein sequence ID" value="PPE74149.1"/>
    <property type="molecule type" value="Genomic_DNA"/>
</dbReference>
<organism evidence="2 3">
    <name type="scientific">Solimonas fluminis</name>
    <dbReference type="NCBI Taxonomy" id="2086571"/>
    <lineage>
        <taxon>Bacteria</taxon>
        <taxon>Pseudomonadati</taxon>
        <taxon>Pseudomonadota</taxon>
        <taxon>Gammaproteobacteria</taxon>
        <taxon>Nevskiales</taxon>
        <taxon>Nevskiaceae</taxon>
        <taxon>Solimonas</taxon>
    </lineage>
</organism>
<dbReference type="Proteomes" id="UP000238220">
    <property type="component" value="Unassembled WGS sequence"/>
</dbReference>
<dbReference type="InterPro" id="IPR029068">
    <property type="entry name" value="Glyas_Bleomycin-R_OHBP_Dase"/>
</dbReference>
<dbReference type="InterPro" id="IPR037523">
    <property type="entry name" value="VOC_core"/>
</dbReference>